<dbReference type="EMBL" id="KB468113">
    <property type="protein sequence ID" value="PCH40903.1"/>
    <property type="molecule type" value="Genomic_DNA"/>
</dbReference>
<feature type="transmembrane region" description="Helical" evidence="2">
    <location>
        <begin position="22"/>
        <end position="45"/>
    </location>
</feature>
<evidence type="ECO:0000256" key="1">
    <source>
        <dbReference type="SAM" id="MobiDB-lite"/>
    </source>
</evidence>
<feature type="region of interest" description="Disordered" evidence="1">
    <location>
        <begin position="239"/>
        <end position="349"/>
    </location>
</feature>
<dbReference type="PANTHER" id="PTHR31735">
    <property type="entry name" value="VACUOLAR MEMBRANE PROTEIN YPL162C"/>
    <property type="match status" value="1"/>
</dbReference>
<feature type="transmembrane region" description="Helical" evidence="2">
    <location>
        <begin position="93"/>
        <end position="114"/>
    </location>
</feature>
<feature type="compositionally biased region" description="Polar residues" evidence="1">
    <location>
        <begin position="306"/>
        <end position="325"/>
    </location>
</feature>
<dbReference type="InterPro" id="IPR022127">
    <property type="entry name" value="STIMATE/YPL162C"/>
</dbReference>
<feature type="region of interest" description="Disordered" evidence="1">
    <location>
        <begin position="367"/>
        <end position="417"/>
    </location>
</feature>
<sequence>MADTIDGLFEDYPGVDRRSCRLLGPTALITQGLMGVLVISSLIYKRHRETPKRPWRIWLFDVSKQVIGQLVVHGVNVLISHVVAHAAEGNACVLYFLNILVDTTIGVGVIYFFLHILTWLLSEKCQLKGFESGQYGSPPSFNFWARQAAVYVVSLLSMKLLVVALFAVWPGIFKMGEWLLSFLGESDAVQVIFTMGLFPIMMNILQFWLIDSIVKSSQAASVALPSFLPDEDVEPLFRASFDDDDNESGPLPPHDIENPRPRSMSRGCDTADEPKSISSGSVTAAASGSSTPKAIDMATHAYPPSLATSPGSSVGSRPASLSMSSPPRAGSLSPQPKRRRREPPPALALYPMTPPARAVNAVSPAPASLGASKAETPGEQTVVGSHEKEWAWEDDGEEDWAERVGEEEWTGRRAEARKDAVDGVWASHHGGGQVGALS</sequence>
<dbReference type="Pfam" id="PF12400">
    <property type="entry name" value="STIMATE"/>
    <property type="match status" value="1"/>
</dbReference>
<dbReference type="STRING" id="742152.A0A2H3JM04"/>
<dbReference type="OrthoDB" id="431202at2759"/>
<feature type="transmembrane region" description="Helical" evidence="2">
    <location>
        <begin position="66"/>
        <end position="87"/>
    </location>
</feature>
<keyword evidence="2" id="KW-0812">Transmembrane</keyword>
<dbReference type="Proteomes" id="UP000218811">
    <property type="component" value="Unassembled WGS sequence"/>
</dbReference>
<gene>
    <name evidence="3" type="ORF">WOLCODRAFT_117906</name>
</gene>
<feature type="compositionally biased region" description="Low complexity" evidence="1">
    <location>
        <begin position="276"/>
        <end position="291"/>
    </location>
</feature>
<keyword evidence="4" id="KW-1185">Reference proteome</keyword>
<dbReference type="AlphaFoldDB" id="A0A2H3JM04"/>
<feature type="transmembrane region" description="Helical" evidence="2">
    <location>
        <begin position="148"/>
        <end position="169"/>
    </location>
</feature>
<keyword evidence="2" id="KW-0472">Membrane</keyword>
<evidence type="ECO:0000313" key="3">
    <source>
        <dbReference type="EMBL" id="PCH40903.1"/>
    </source>
</evidence>
<accession>A0A2H3JM04</accession>
<proteinExistence type="predicted"/>
<organism evidence="3 4">
    <name type="scientific">Wolfiporia cocos (strain MD-104)</name>
    <name type="common">Brown rot fungus</name>
    <dbReference type="NCBI Taxonomy" id="742152"/>
    <lineage>
        <taxon>Eukaryota</taxon>
        <taxon>Fungi</taxon>
        <taxon>Dikarya</taxon>
        <taxon>Basidiomycota</taxon>
        <taxon>Agaricomycotina</taxon>
        <taxon>Agaricomycetes</taxon>
        <taxon>Polyporales</taxon>
        <taxon>Phaeolaceae</taxon>
        <taxon>Wolfiporia</taxon>
    </lineage>
</organism>
<feature type="compositionally biased region" description="Basic and acidic residues" evidence="1">
    <location>
        <begin position="401"/>
        <end position="417"/>
    </location>
</feature>
<dbReference type="OMA" id="YGTPPRI"/>
<dbReference type="GO" id="GO:0016020">
    <property type="term" value="C:membrane"/>
    <property type="evidence" value="ECO:0007669"/>
    <property type="project" value="TreeGrafter"/>
</dbReference>
<protein>
    <submittedName>
        <fullName evidence="3">Uncharacterized protein</fullName>
    </submittedName>
</protein>
<dbReference type="PANTHER" id="PTHR31735:SF1">
    <property type="entry name" value="VACUOLAR MEMBRANE PROTEIN YPL162C"/>
    <property type="match status" value="1"/>
</dbReference>
<keyword evidence="2" id="KW-1133">Transmembrane helix</keyword>
<evidence type="ECO:0000313" key="4">
    <source>
        <dbReference type="Proteomes" id="UP000218811"/>
    </source>
</evidence>
<reference evidence="3 4" key="1">
    <citation type="journal article" date="2012" name="Science">
        <title>The Paleozoic origin of enzymatic lignin decomposition reconstructed from 31 fungal genomes.</title>
        <authorList>
            <person name="Floudas D."/>
            <person name="Binder M."/>
            <person name="Riley R."/>
            <person name="Barry K."/>
            <person name="Blanchette R.A."/>
            <person name="Henrissat B."/>
            <person name="Martinez A.T."/>
            <person name="Otillar R."/>
            <person name="Spatafora J.W."/>
            <person name="Yadav J.S."/>
            <person name="Aerts A."/>
            <person name="Benoit I."/>
            <person name="Boyd A."/>
            <person name="Carlson A."/>
            <person name="Copeland A."/>
            <person name="Coutinho P.M."/>
            <person name="de Vries R.P."/>
            <person name="Ferreira P."/>
            <person name="Findley K."/>
            <person name="Foster B."/>
            <person name="Gaskell J."/>
            <person name="Glotzer D."/>
            <person name="Gorecki P."/>
            <person name="Heitman J."/>
            <person name="Hesse C."/>
            <person name="Hori C."/>
            <person name="Igarashi K."/>
            <person name="Jurgens J.A."/>
            <person name="Kallen N."/>
            <person name="Kersten P."/>
            <person name="Kohler A."/>
            <person name="Kuees U."/>
            <person name="Kumar T.K.A."/>
            <person name="Kuo A."/>
            <person name="LaButti K."/>
            <person name="Larrondo L.F."/>
            <person name="Lindquist E."/>
            <person name="Ling A."/>
            <person name="Lombard V."/>
            <person name="Lucas S."/>
            <person name="Lundell T."/>
            <person name="Martin R."/>
            <person name="McLaughlin D.J."/>
            <person name="Morgenstern I."/>
            <person name="Morin E."/>
            <person name="Murat C."/>
            <person name="Nagy L.G."/>
            <person name="Nolan M."/>
            <person name="Ohm R.A."/>
            <person name="Patyshakuliyeva A."/>
            <person name="Rokas A."/>
            <person name="Ruiz-Duenas F.J."/>
            <person name="Sabat G."/>
            <person name="Salamov A."/>
            <person name="Samejima M."/>
            <person name="Schmutz J."/>
            <person name="Slot J.C."/>
            <person name="St John F."/>
            <person name="Stenlid J."/>
            <person name="Sun H."/>
            <person name="Sun S."/>
            <person name="Syed K."/>
            <person name="Tsang A."/>
            <person name="Wiebenga A."/>
            <person name="Young D."/>
            <person name="Pisabarro A."/>
            <person name="Eastwood D.C."/>
            <person name="Martin F."/>
            <person name="Cullen D."/>
            <person name="Grigoriev I.V."/>
            <person name="Hibbett D.S."/>
        </authorList>
    </citation>
    <scope>NUCLEOTIDE SEQUENCE [LARGE SCALE GENOMIC DNA]</scope>
    <source>
        <strain evidence="3 4">MD-104</strain>
    </source>
</reference>
<evidence type="ECO:0000256" key="2">
    <source>
        <dbReference type="SAM" id="Phobius"/>
    </source>
</evidence>
<name>A0A2H3JM04_WOLCO</name>
<feature type="transmembrane region" description="Helical" evidence="2">
    <location>
        <begin position="189"/>
        <end position="210"/>
    </location>
</feature>